<dbReference type="Proteomes" id="UP000236161">
    <property type="component" value="Unassembled WGS sequence"/>
</dbReference>
<sequence length="60" mass="6641">MAISRVYAFIFAAFFLSGLMQIAQGEVTSKLSRMVDKKTIDLGIAYVLMLLALLVTYVAH</sequence>
<keyword evidence="1" id="KW-0472">Membrane</keyword>
<feature type="signal peptide" evidence="2">
    <location>
        <begin position="1"/>
        <end position="25"/>
    </location>
</feature>
<proteinExistence type="predicted"/>
<feature type="chain" id="PRO_5014122208" description="Arabinogalactan peptide 16" evidence="2">
    <location>
        <begin position="26"/>
        <end position="60"/>
    </location>
</feature>
<gene>
    <name evidence="3" type="ORF">AXF42_Ash007592</name>
</gene>
<name>A0A2I0A5Y0_9ASPA</name>
<feature type="transmembrane region" description="Helical" evidence="1">
    <location>
        <begin position="41"/>
        <end position="59"/>
    </location>
</feature>
<keyword evidence="1" id="KW-1133">Transmembrane helix</keyword>
<dbReference type="Pfam" id="PF06376">
    <property type="entry name" value="AGP"/>
    <property type="match status" value="1"/>
</dbReference>
<evidence type="ECO:0000256" key="1">
    <source>
        <dbReference type="SAM" id="Phobius"/>
    </source>
</evidence>
<evidence type="ECO:0000313" key="4">
    <source>
        <dbReference type="Proteomes" id="UP000236161"/>
    </source>
</evidence>
<dbReference type="OrthoDB" id="775586at2759"/>
<protein>
    <recommendedName>
        <fullName evidence="5">Arabinogalactan peptide 16</fullName>
    </recommendedName>
</protein>
<dbReference type="InterPro" id="IPR009424">
    <property type="entry name" value="AGP16/20/22/41"/>
</dbReference>
<keyword evidence="2" id="KW-0732">Signal</keyword>
<reference evidence="3 4" key="1">
    <citation type="journal article" date="2017" name="Nature">
        <title>The Apostasia genome and the evolution of orchids.</title>
        <authorList>
            <person name="Zhang G.Q."/>
            <person name="Liu K.W."/>
            <person name="Li Z."/>
            <person name="Lohaus R."/>
            <person name="Hsiao Y.Y."/>
            <person name="Niu S.C."/>
            <person name="Wang J.Y."/>
            <person name="Lin Y.C."/>
            <person name="Xu Q."/>
            <person name="Chen L.J."/>
            <person name="Yoshida K."/>
            <person name="Fujiwara S."/>
            <person name="Wang Z.W."/>
            <person name="Zhang Y.Q."/>
            <person name="Mitsuda N."/>
            <person name="Wang M."/>
            <person name="Liu G.H."/>
            <person name="Pecoraro L."/>
            <person name="Huang H.X."/>
            <person name="Xiao X.J."/>
            <person name="Lin M."/>
            <person name="Wu X.Y."/>
            <person name="Wu W.L."/>
            <person name="Chen Y.Y."/>
            <person name="Chang S.B."/>
            <person name="Sakamoto S."/>
            <person name="Ohme-Takagi M."/>
            <person name="Yagi M."/>
            <person name="Zeng S.J."/>
            <person name="Shen C.Y."/>
            <person name="Yeh C.M."/>
            <person name="Luo Y.B."/>
            <person name="Tsai W.C."/>
            <person name="Van de Peer Y."/>
            <person name="Liu Z.J."/>
        </authorList>
    </citation>
    <scope>NUCLEOTIDE SEQUENCE [LARGE SCALE GENOMIC DNA]</scope>
    <source>
        <strain evidence="4">cv. Shenzhen</strain>
        <tissue evidence="3">Stem</tissue>
    </source>
</reference>
<keyword evidence="4" id="KW-1185">Reference proteome</keyword>
<evidence type="ECO:0008006" key="5">
    <source>
        <dbReference type="Google" id="ProtNLM"/>
    </source>
</evidence>
<evidence type="ECO:0000313" key="3">
    <source>
        <dbReference type="EMBL" id="PKA50936.1"/>
    </source>
</evidence>
<accession>A0A2I0A5Y0</accession>
<evidence type="ECO:0000256" key="2">
    <source>
        <dbReference type="SAM" id="SignalP"/>
    </source>
</evidence>
<dbReference type="EMBL" id="KZ452015">
    <property type="protein sequence ID" value="PKA50936.1"/>
    <property type="molecule type" value="Genomic_DNA"/>
</dbReference>
<dbReference type="AlphaFoldDB" id="A0A2I0A5Y0"/>
<dbReference type="PANTHER" id="PTHR33374">
    <property type="entry name" value="ARABINOGALACTAN PROTEIN 20"/>
    <property type="match status" value="1"/>
</dbReference>
<organism evidence="3 4">
    <name type="scientific">Apostasia shenzhenica</name>
    <dbReference type="NCBI Taxonomy" id="1088818"/>
    <lineage>
        <taxon>Eukaryota</taxon>
        <taxon>Viridiplantae</taxon>
        <taxon>Streptophyta</taxon>
        <taxon>Embryophyta</taxon>
        <taxon>Tracheophyta</taxon>
        <taxon>Spermatophyta</taxon>
        <taxon>Magnoliopsida</taxon>
        <taxon>Liliopsida</taxon>
        <taxon>Asparagales</taxon>
        <taxon>Orchidaceae</taxon>
        <taxon>Apostasioideae</taxon>
        <taxon>Apostasia</taxon>
    </lineage>
</organism>
<keyword evidence="1" id="KW-0812">Transmembrane</keyword>